<feature type="domain" description="Pseudouridine synthase RsuA/RluA-like" evidence="4">
    <location>
        <begin position="41"/>
        <end position="186"/>
    </location>
</feature>
<sequence length="218" mass="25093">MLLLSAAIKMMNKFSVKNHKLKRFSSQTPRKRRPIRAPRRVVLFNKPFDVLPQFTDEAGRKTLKDYIPHGEIYAAGRLDRDSEGLMILTNDGKLQARLTQPSQKTAKIYYVQVEGIPDDSALAQFHRGLELKDGKTLPAGAEIVEEPAWLWARVPPIRERKSIPECWLKITLYEGRNRQVRRMTAHIGYPTLRLIRYGMANQTVENLSPGEWKEITDV</sequence>
<dbReference type="EMBL" id="CP034035">
    <property type="protein sequence ID" value="QCR08756.1"/>
    <property type="molecule type" value="Genomic_DNA"/>
</dbReference>
<dbReference type="NCBIfam" id="NF008487">
    <property type="entry name" value="PRK11394.1"/>
    <property type="match status" value="1"/>
</dbReference>
<organism evidence="5 6">
    <name type="scientific">Brenneria rubrifaciens</name>
    <dbReference type="NCBI Taxonomy" id="55213"/>
    <lineage>
        <taxon>Bacteria</taxon>
        <taxon>Pseudomonadati</taxon>
        <taxon>Pseudomonadota</taxon>
        <taxon>Gammaproteobacteria</taxon>
        <taxon>Enterobacterales</taxon>
        <taxon>Pectobacteriaceae</taxon>
        <taxon>Brenneria</taxon>
    </lineage>
</organism>
<dbReference type="InterPro" id="IPR042092">
    <property type="entry name" value="PsdUridine_s_RsuA/RluB/E/F_cat"/>
</dbReference>
<dbReference type="InterPro" id="IPR050343">
    <property type="entry name" value="RsuA_PseudoU_synthase"/>
</dbReference>
<evidence type="ECO:0000259" key="4">
    <source>
        <dbReference type="Pfam" id="PF00849"/>
    </source>
</evidence>
<dbReference type="SUPFAM" id="SSF55120">
    <property type="entry name" value="Pseudouridine synthase"/>
    <property type="match status" value="1"/>
</dbReference>
<dbReference type="KEGG" id="brb:EH207_09560"/>
<dbReference type="AlphaFoldDB" id="A0A4P8QQK4"/>
<accession>A0A4P8QQK4</accession>
<keyword evidence="6" id="KW-1185">Reference proteome</keyword>
<reference evidence="5 6" key="1">
    <citation type="submission" date="2018-11" db="EMBL/GenBank/DDBJ databases">
        <title>Genome sequences of Brenneria nigrifluens and Brenneria rubrifaciens.</title>
        <authorList>
            <person name="Poret-Peterson A.T."/>
            <person name="McClean A.E."/>
            <person name="Kluepfel D.A."/>
        </authorList>
    </citation>
    <scope>NUCLEOTIDE SEQUENCE [LARGE SCALE GENOMIC DNA]</scope>
    <source>
        <strain evidence="5 6">6D370</strain>
    </source>
</reference>
<dbReference type="InterPro" id="IPR020103">
    <property type="entry name" value="PsdUridine_synth_cat_dom_sf"/>
</dbReference>
<dbReference type="GO" id="GO:0009982">
    <property type="term" value="F:pseudouridine synthase activity"/>
    <property type="evidence" value="ECO:0007669"/>
    <property type="project" value="InterPro"/>
</dbReference>
<dbReference type="PANTHER" id="PTHR47683">
    <property type="entry name" value="PSEUDOURIDINE SYNTHASE FAMILY PROTEIN-RELATED"/>
    <property type="match status" value="1"/>
</dbReference>
<dbReference type="InterPro" id="IPR000748">
    <property type="entry name" value="PsdUridine_synth_RsuA/RluB/E/F"/>
</dbReference>
<dbReference type="PANTHER" id="PTHR47683:SF2">
    <property type="entry name" value="RNA-BINDING S4 DOMAIN-CONTAINING PROTEIN"/>
    <property type="match status" value="1"/>
</dbReference>
<dbReference type="Pfam" id="PF00849">
    <property type="entry name" value="PseudoU_synth_2"/>
    <property type="match status" value="1"/>
</dbReference>
<dbReference type="OrthoDB" id="9807213at2"/>
<dbReference type="InterPro" id="IPR018496">
    <property type="entry name" value="PsdUridine_synth_RsuA/RluB_CS"/>
</dbReference>
<evidence type="ECO:0000313" key="6">
    <source>
        <dbReference type="Proteomes" id="UP000299580"/>
    </source>
</evidence>
<proteinExistence type="inferred from homology"/>
<evidence type="ECO:0000256" key="2">
    <source>
        <dbReference type="ARBA" id="ARBA00023235"/>
    </source>
</evidence>
<comment type="similarity">
    <text evidence="1 3">Belongs to the pseudouridine synthase RsuA family.</text>
</comment>
<dbReference type="GO" id="GO:0006364">
    <property type="term" value="P:rRNA processing"/>
    <property type="evidence" value="ECO:0007669"/>
    <property type="project" value="UniProtKB-ARBA"/>
</dbReference>
<dbReference type="InterPro" id="IPR020094">
    <property type="entry name" value="TruA/RsuA/RluB/E/F_N"/>
</dbReference>
<dbReference type="EC" id="5.4.99.-" evidence="3"/>
<dbReference type="GO" id="GO:0003723">
    <property type="term" value="F:RNA binding"/>
    <property type="evidence" value="ECO:0007669"/>
    <property type="project" value="InterPro"/>
</dbReference>
<dbReference type="GO" id="GO:0001522">
    <property type="term" value="P:pseudouridine synthesis"/>
    <property type="evidence" value="ECO:0007669"/>
    <property type="project" value="InterPro"/>
</dbReference>
<dbReference type="Proteomes" id="UP000299580">
    <property type="component" value="Chromosome"/>
</dbReference>
<evidence type="ECO:0000256" key="3">
    <source>
        <dbReference type="RuleBase" id="RU003887"/>
    </source>
</evidence>
<dbReference type="PROSITE" id="PS01149">
    <property type="entry name" value="PSI_RSU"/>
    <property type="match status" value="1"/>
</dbReference>
<keyword evidence="2 3" id="KW-0413">Isomerase</keyword>
<gene>
    <name evidence="5" type="primary">rluE</name>
    <name evidence="5" type="ORF">EH207_09560</name>
</gene>
<dbReference type="Gene3D" id="3.30.70.1560">
    <property type="entry name" value="Alpha-L RNA-binding motif"/>
    <property type="match status" value="1"/>
</dbReference>
<evidence type="ECO:0000256" key="1">
    <source>
        <dbReference type="ARBA" id="ARBA00008348"/>
    </source>
</evidence>
<protein>
    <recommendedName>
        <fullName evidence="3">Pseudouridine synthase</fullName>
        <ecNumber evidence="3">5.4.99.-</ecNumber>
    </recommendedName>
</protein>
<name>A0A4P8QQK4_9GAMM</name>
<dbReference type="InterPro" id="IPR006145">
    <property type="entry name" value="PsdUridine_synth_RsuA/RluA"/>
</dbReference>
<evidence type="ECO:0000313" key="5">
    <source>
        <dbReference type="EMBL" id="QCR08756.1"/>
    </source>
</evidence>
<dbReference type="Gene3D" id="3.30.70.580">
    <property type="entry name" value="Pseudouridine synthase I, catalytic domain, N-terminal subdomain"/>
    <property type="match status" value="1"/>
</dbReference>
<dbReference type="GO" id="GO:0140098">
    <property type="term" value="F:catalytic activity, acting on RNA"/>
    <property type="evidence" value="ECO:0007669"/>
    <property type="project" value="UniProtKB-ARBA"/>
</dbReference>
<dbReference type="NCBIfam" id="TIGR00093">
    <property type="entry name" value="pseudouridine synthase"/>
    <property type="match status" value="1"/>
</dbReference>